<proteinExistence type="predicted"/>
<feature type="transmembrane region" description="Helical" evidence="2">
    <location>
        <begin position="36"/>
        <end position="59"/>
    </location>
</feature>
<evidence type="ECO:0000256" key="2">
    <source>
        <dbReference type="SAM" id="Phobius"/>
    </source>
</evidence>
<keyword evidence="2" id="KW-1133">Transmembrane helix</keyword>
<name>A0A2T3B0W9_AMORE</name>
<sequence length="696" mass="75644">MSCSGRVKKADIRADQKWDFISLNDFKSTSCFTPFAYGYLWVSLLISTAVYAVDVFTAVNLLAFNRWSGEVKPIIPFKISKWLFSACIIASWVNLAFEHLRAWHVMRRGAVAESYLDPLAVRLECIKQGKKGRGWKRFLVFAELTKSKKGAEYVALFTYFAFQSWIRIIFCQGPQKAINAITLYSVFKANLDPTTATNVGQGFLDFFQKIEVLASQDHQQAVILSGMVFTLIVWIFGALSLILGVLFYVFFLWHYIPNADGGLSGYCERKINSRLAKIVSAKVNKALEEEERKRRKADQKAIKNGDVPIGRQATIPMLFDAKDDKLPNMPMLSRNDTMATLPLYSSRPGTPSSALPAFELDRLDQKRPLPSRNATGNSNRSYASNASLLGNASDMGYGRPASPAPSLPPLDTSGFPAAPQRTMTNNSQNSPWNRGPPVGPPRMPSAMGDRGYTQSPVSYTDIGSQRSPSAIRQDPIDPYNRPMPGGNPSIPGAASMGRRTPFDPYSPDGRSSPAPGPGVEYGRSSPAPGLSGPPAPQFPSNGNSNYVAYGPEQRSISAAPYNPNQRSTSAAPYNMDQRSASAAPYNSNQRSTPAAVPSYASGQGQQFRNMTDPSFRALPSASNGPPLNPQMGAMGMSSSPVNGGRGTPNGSREREGPARLASPAPYVNNLNGRGSPQEYGPSQGGLMGAPRAPYRQ</sequence>
<dbReference type="InParanoid" id="A0A2T3B0W9"/>
<dbReference type="RefSeq" id="XP_024720556.1">
    <property type="nucleotide sequence ID" value="XM_024865818.1"/>
</dbReference>
<feature type="transmembrane region" description="Helical" evidence="2">
    <location>
        <begin position="79"/>
        <end position="97"/>
    </location>
</feature>
<dbReference type="GO" id="GO:0005886">
    <property type="term" value="C:plasma membrane"/>
    <property type="evidence" value="ECO:0007669"/>
    <property type="project" value="InterPro"/>
</dbReference>
<organism evidence="3 4">
    <name type="scientific">Amorphotheca resinae ATCC 22711</name>
    <dbReference type="NCBI Taxonomy" id="857342"/>
    <lineage>
        <taxon>Eukaryota</taxon>
        <taxon>Fungi</taxon>
        <taxon>Dikarya</taxon>
        <taxon>Ascomycota</taxon>
        <taxon>Pezizomycotina</taxon>
        <taxon>Leotiomycetes</taxon>
        <taxon>Helotiales</taxon>
        <taxon>Amorphothecaceae</taxon>
        <taxon>Amorphotheca</taxon>
    </lineage>
</organism>
<dbReference type="InterPro" id="IPR031606">
    <property type="entry name" value="Kch1/2"/>
</dbReference>
<feature type="region of interest" description="Disordered" evidence="1">
    <location>
        <begin position="360"/>
        <end position="696"/>
    </location>
</feature>
<dbReference type="STRING" id="857342.A0A2T3B0W9"/>
<feature type="compositionally biased region" description="Polar residues" evidence="1">
    <location>
        <begin position="421"/>
        <end position="432"/>
    </location>
</feature>
<keyword evidence="2" id="KW-0472">Membrane</keyword>
<evidence type="ECO:0000256" key="1">
    <source>
        <dbReference type="SAM" id="MobiDB-lite"/>
    </source>
</evidence>
<dbReference type="Proteomes" id="UP000241818">
    <property type="component" value="Unassembled WGS sequence"/>
</dbReference>
<dbReference type="OrthoDB" id="2128042at2759"/>
<evidence type="ECO:0000313" key="4">
    <source>
        <dbReference type="Proteomes" id="UP000241818"/>
    </source>
</evidence>
<gene>
    <name evidence="3" type="ORF">M430DRAFT_28756</name>
</gene>
<dbReference type="PANTHER" id="PTHR36424:SF1">
    <property type="entry name" value="LOW AFFINITY K(+) TRANSPORTER 1-RELATED"/>
    <property type="match status" value="1"/>
</dbReference>
<feature type="transmembrane region" description="Helical" evidence="2">
    <location>
        <begin position="228"/>
        <end position="256"/>
    </location>
</feature>
<dbReference type="PANTHER" id="PTHR36424">
    <property type="entry name" value="PHEROMONE-REGULATED MEMBRANE PROTEIN 6"/>
    <property type="match status" value="1"/>
</dbReference>
<keyword evidence="4" id="KW-1185">Reference proteome</keyword>
<feature type="compositionally biased region" description="Polar residues" evidence="1">
    <location>
        <begin position="562"/>
        <end position="592"/>
    </location>
</feature>
<evidence type="ECO:0000313" key="3">
    <source>
        <dbReference type="EMBL" id="PSS17048.1"/>
    </source>
</evidence>
<keyword evidence="2" id="KW-0812">Transmembrane</keyword>
<evidence type="ECO:0008006" key="5">
    <source>
        <dbReference type="Google" id="ProtNLM"/>
    </source>
</evidence>
<accession>A0A2T3B0W9</accession>
<dbReference type="GO" id="GO:0015079">
    <property type="term" value="F:potassium ion transmembrane transporter activity"/>
    <property type="evidence" value="ECO:0007669"/>
    <property type="project" value="InterPro"/>
</dbReference>
<protein>
    <recommendedName>
        <fullName evidence="5">Pheromone-regulated membrane protein</fullName>
    </recommendedName>
</protein>
<feature type="compositionally biased region" description="Polar residues" evidence="1">
    <location>
        <begin position="372"/>
        <end position="390"/>
    </location>
</feature>
<dbReference type="EMBL" id="KZ679012">
    <property type="protein sequence ID" value="PSS17048.1"/>
    <property type="molecule type" value="Genomic_DNA"/>
</dbReference>
<feature type="compositionally biased region" description="Polar residues" evidence="1">
    <location>
        <begin position="452"/>
        <end position="470"/>
    </location>
</feature>
<reference evidence="3 4" key="1">
    <citation type="journal article" date="2018" name="New Phytol.">
        <title>Comparative genomics and transcriptomics depict ericoid mycorrhizal fungi as versatile saprotrophs and plant mutualists.</title>
        <authorList>
            <person name="Martino E."/>
            <person name="Morin E."/>
            <person name="Grelet G.A."/>
            <person name="Kuo A."/>
            <person name="Kohler A."/>
            <person name="Daghino S."/>
            <person name="Barry K.W."/>
            <person name="Cichocki N."/>
            <person name="Clum A."/>
            <person name="Dockter R.B."/>
            <person name="Hainaut M."/>
            <person name="Kuo R.C."/>
            <person name="LaButti K."/>
            <person name="Lindahl B.D."/>
            <person name="Lindquist E.A."/>
            <person name="Lipzen A."/>
            <person name="Khouja H.R."/>
            <person name="Magnuson J."/>
            <person name="Murat C."/>
            <person name="Ohm R.A."/>
            <person name="Singer S.W."/>
            <person name="Spatafora J.W."/>
            <person name="Wang M."/>
            <person name="Veneault-Fourrey C."/>
            <person name="Henrissat B."/>
            <person name="Grigoriev I.V."/>
            <person name="Martin F.M."/>
            <person name="Perotto S."/>
        </authorList>
    </citation>
    <scope>NUCLEOTIDE SEQUENCE [LARGE SCALE GENOMIC DNA]</scope>
    <source>
        <strain evidence="3 4">ATCC 22711</strain>
    </source>
</reference>
<dbReference type="AlphaFoldDB" id="A0A2T3B0W9"/>
<dbReference type="Pfam" id="PF16944">
    <property type="entry name" value="KCH"/>
    <property type="match status" value="1"/>
</dbReference>
<dbReference type="GeneID" id="36573899"/>
<feature type="compositionally biased region" description="Polar residues" evidence="1">
    <location>
        <begin position="600"/>
        <end position="612"/>
    </location>
</feature>